<dbReference type="AlphaFoldDB" id="A0ABD3NIG3"/>
<dbReference type="SUPFAM" id="SSF52467">
    <property type="entry name" value="DHS-like NAD/FAD-binding domain"/>
    <property type="match status" value="1"/>
</dbReference>
<proteinExistence type="predicted"/>
<dbReference type="PANTHER" id="PTHR11085:SF10">
    <property type="entry name" value="NAD-DEPENDENT PROTEIN DEACYLASE SIRTUIN-5, MITOCHONDRIAL-RELATED"/>
    <property type="match status" value="1"/>
</dbReference>
<protein>
    <recommendedName>
        <fullName evidence="5">Deacetylase sirtuin-type domain-containing protein</fullName>
    </recommendedName>
</protein>
<accession>A0ABD3NIG3</accession>
<comment type="caution">
    <text evidence="3">The sequence shown here is derived from an EMBL/GenBank/DDBJ whole genome shotgun (WGS) entry which is preliminary data.</text>
</comment>
<keyword evidence="4" id="KW-1185">Reference proteome</keyword>
<dbReference type="PANTHER" id="PTHR11085">
    <property type="entry name" value="NAD-DEPENDENT PROTEIN DEACYLASE SIRTUIN-5, MITOCHONDRIAL-RELATED"/>
    <property type="match status" value="1"/>
</dbReference>
<gene>
    <name evidence="3" type="ORF">ACHAWO_003125</name>
</gene>
<reference evidence="3 4" key="1">
    <citation type="submission" date="2024-10" db="EMBL/GenBank/DDBJ databases">
        <title>Updated reference genomes for cyclostephanoid diatoms.</title>
        <authorList>
            <person name="Roberts W.R."/>
            <person name="Alverson A.J."/>
        </authorList>
    </citation>
    <scope>NUCLEOTIDE SEQUENCE [LARGE SCALE GENOMIC DNA]</scope>
    <source>
        <strain evidence="3 4">AJA010-31</strain>
    </source>
</reference>
<dbReference type="EMBL" id="JALLPJ020001135">
    <property type="protein sequence ID" value="KAL3775795.1"/>
    <property type="molecule type" value="Genomic_DNA"/>
</dbReference>
<dbReference type="InterPro" id="IPR026591">
    <property type="entry name" value="Sirtuin_cat_small_dom_sf"/>
</dbReference>
<keyword evidence="1" id="KW-0808">Transferase</keyword>
<name>A0ABD3NIG3_9STRA</name>
<dbReference type="Proteomes" id="UP001530400">
    <property type="component" value="Unassembled WGS sequence"/>
</dbReference>
<dbReference type="InterPro" id="IPR003000">
    <property type="entry name" value="Sirtuin"/>
</dbReference>
<organism evidence="3 4">
    <name type="scientific">Cyclotella atomus</name>
    <dbReference type="NCBI Taxonomy" id="382360"/>
    <lineage>
        <taxon>Eukaryota</taxon>
        <taxon>Sar</taxon>
        <taxon>Stramenopiles</taxon>
        <taxon>Ochrophyta</taxon>
        <taxon>Bacillariophyta</taxon>
        <taxon>Coscinodiscophyceae</taxon>
        <taxon>Thalassiosirophycidae</taxon>
        <taxon>Stephanodiscales</taxon>
        <taxon>Stephanodiscaceae</taxon>
        <taxon>Cyclotella</taxon>
    </lineage>
</organism>
<evidence type="ECO:0000256" key="2">
    <source>
        <dbReference type="SAM" id="MobiDB-lite"/>
    </source>
</evidence>
<dbReference type="GO" id="GO:0016740">
    <property type="term" value="F:transferase activity"/>
    <property type="evidence" value="ECO:0007669"/>
    <property type="project" value="UniProtKB-KW"/>
</dbReference>
<evidence type="ECO:0008006" key="5">
    <source>
        <dbReference type="Google" id="ProtNLM"/>
    </source>
</evidence>
<evidence type="ECO:0000313" key="3">
    <source>
        <dbReference type="EMBL" id="KAL3775795.1"/>
    </source>
</evidence>
<feature type="region of interest" description="Disordered" evidence="2">
    <location>
        <begin position="1"/>
        <end position="43"/>
    </location>
</feature>
<dbReference type="InterPro" id="IPR050134">
    <property type="entry name" value="NAD-dep_sirtuin_deacylases"/>
</dbReference>
<sequence length="301" mass="33838">MVTAIQVDDSESSSSSSVCSEAASSTSDGFKSQDPDENEIEPKISRAGLSAASGIRTFRGPDGLWSHVIWQKATREEFRKDPLLWENDFWLKHFPPHTFGEFYEPNEGHEAIIATTLVEAHGRLGWYKCIPDNDSDSDSDSDEDSSLHRTVKLGNRRRKQQLLQSASCCISMTDSTASDKTTKCRYEFAESIPANLIEPSEALQFDESYHSHDHYQFERMEGWIDGASVIVFIGTSSAVTLTQKALDHARKENKAVYNFNIDGESLECTSWMNVENVIGDVQRTLPELVRFCEEEFGAKCK</sequence>
<feature type="compositionally biased region" description="Low complexity" evidence="2">
    <location>
        <begin position="12"/>
        <end position="27"/>
    </location>
</feature>
<dbReference type="Gene3D" id="3.30.1600.10">
    <property type="entry name" value="SIR2/SIRT2 'Small Domain"/>
    <property type="match status" value="1"/>
</dbReference>
<dbReference type="Pfam" id="PF02146">
    <property type="entry name" value="SIR2"/>
    <property type="match status" value="1"/>
</dbReference>
<dbReference type="Gene3D" id="3.40.50.1220">
    <property type="entry name" value="TPP-binding domain"/>
    <property type="match status" value="1"/>
</dbReference>
<evidence type="ECO:0000313" key="4">
    <source>
        <dbReference type="Proteomes" id="UP001530400"/>
    </source>
</evidence>
<dbReference type="InterPro" id="IPR029035">
    <property type="entry name" value="DHS-like_NAD/FAD-binding_dom"/>
</dbReference>
<evidence type="ECO:0000256" key="1">
    <source>
        <dbReference type="ARBA" id="ARBA00022679"/>
    </source>
</evidence>